<dbReference type="GO" id="GO:0008757">
    <property type="term" value="F:S-adenosylmethionine-dependent methyltransferase activity"/>
    <property type="evidence" value="ECO:0007669"/>
    <property type="project" value="InterPro"/>
</dbReference>
<dbReference type="Proteomes" id="UP000274358">
    <property type="component" value="Unassembled WGS sequence"/>
</dbReference>
<dbReference type="Pfam" id="PF08241">
    <property type="entry name" value="Methyltransf_11"/>
    <property type="match status" value="1"/>
</dbReference>
<dbReference type="AlphaFoldDB" id="A0A432M824"/>
<sequence length="280" mass="30781">MNGRESGSGLLGDTKDRDYARQLSLFNRFAAPELRRAIASLDLEPGARCLDAGCGTGEALPWLRDAAGANGTVIGMDLSTAHLSVARAQIPADVALIQADLTKPPIQPGSFDLIWSVNTINHVCDLHSGLAALRNLLRPGGRIAWGQSALLADMYFAWDARLERMTTAAVRQYYRDKYGLTESDLTAARALVGMLRRNGFKDVYARTFAIERVSPLASEDRDYLFDTLFRDKWAARLQPYLSDADHAQLALLCNPDSASYALSRPDFHFLQTFTLVVGSL</sequence>
<evidence type="ECO:0000313" key="3">
    <source>
        <dbReference type="Proteomes" id="UP000274358"/>
    </source>
</evidence>
<gene>
    <name evidence="2" type="ORF">EKH80_06930</name>
</gene>
<feature type="domain" description="Methyltransferase type 11" evidence="1">
    <location>
        <begin position="50"/>
        <end position="144"/>
    </location>
</feature>
<dbReference type="InterPro" id="IPR013216">
    <property type="entry name" value="Methyltransf_11"/>
</dbReference>
<protein>
    <submittedName>
        <fullName evidence="2">Class I SAM-dependent methyltransferase</fullName>
    </submittedName>
</protein>
<keyword evidence="3" id="KW-1185">Reference proteome</keyword>
<dbReference type="OrthoDB" id="9792690at2"/>
<comment type="caution">
    <text evidence="2">The sequence shown here is derived from an EMBL/GenBank/DDBJ whole genome shotgun (WGS) entry which is preliminary data.</text>
</comment>
<dbReference type="PANTHER" id="PTHR43861:SF1">
    <property type="entry name" value="TRANS-ACONITATE 2-METHYLTRANSFERASE"/>
    <property type="match status" value="1"/>
</dbReference>
<evidence type="ECO:0000313" key="2">
    <source>
        <dbReference type="EMBL" id="RUL77605.1"/>
    </source>
</evidence>
<dbReference type="GO" id="GO:0032259">
    <property type="term" value="P:methylation"/>
    <property type="evidence" value="ECO:0007669"/>
    <property type="project" value="UniProtKB-KW"/>
</dbReference>
<dbReference type="EMBL" id="RYYV01000004">
    <property type="protein sequence ID" value="RUL77605.1"/>
    <property type="molecule type" value="Genomic_DNA"/>
</dbReference>
<dbReference type="InterPro" id="IPR029063">
    <property type="entry name" value="SAM-dependent_MTases_sf"/>
</dbReference>
<keyword evidence="2" id="KW-0489">Methyltransferase</keyword>
<dbReference type="RefSeq" id="WP_126684000.1">
    <property type="nucleotide sequence ID" value="NZ_RYYV01000004.1"/>
</dbReference>
<keyword evidence="2" id="KW-0808">Transferase</keyword>
<proteinExistence type="predicted"/>
<accession>A0A432M824</accession>
<organism evidence="2 3">
    <name type="scientific">Dyella choica</name>
    <dbReference type="NCBI Taxonomy" id="1927959"/>
    <lineage>
        <taxon>Bacteria</taxon>
        <taxon>Pseudomonadati</taxon>
        <taxon>Pseudomonadota</taxon>
        <taxon>Gammaproteobacteria</taxon>
        <taxon>Lysobacterales</taxon>
        <taxon>Rhodanobacteraceae</taxon>
        <taxon>Dyella</taxon>
    </lineage>
</organism>
<dbReference type="SUPFAM" id="SSF53335">
    <property type="entry name" value="S-adenosyl-L-methionine-dependent methyltransferases"/>
    <property type="match status" value="1"/>
</dbReference>
<evidence type="ECO:0000259" key="1">
    <source>
        <dbReference type="Pfam" id="PF08241"/>
    </source>
</evidence>
<name>A0A432M824_9GAMM</name>
<dbReference type="PANTHER" id="PTHR43861">
    <property type="entry name" value="TRANS-ACONITATE 2-METHYLTRANSFERASE-RELATED"/>
    <property type="match status" value="1"/>
</dbReference>
<dbReference type="CDD" id="cd02440">
    <property type="entry name" value="AdoMet_MTases"/>
    <property type="match status" value="1"/>
</dbReference>
<reference evidence="2 3" key="1">
    <citation type="submission" date="2018-12" db="EMBL/GenBank/DDBJ databases">
        <title>Dyella dinghuensis sp. nov. DHOA06 and Dyella choica sp. nov. 4M-K27, isolated from forest soil.</title>
        <authorList>
            <person name="Qiu L.-H."/>
            <person name="Gao Z.-H."/>
        </authorList>
    </citation>
    <scope>NUCLEOTIDE SEQUENCE [LARGE SCALE GENOMIC DNA]</scope>
    <source>
        <strain evidence="2 3">4M-K27</strain>
    </source>
</reference>
<dbReference type="Gene3D" id="3.40.50.150">
    <property type="entry name" value="Vaccinia Virus protein VP39"/>
    <property type="match status" value="1"/>
</dbReference>